<sequence>MENEKQILENEWLQHAKDDLESAQIILKESKNHHISAYHSHQAVEKIFKWYLLKNGRKFPFIHDLKELFRLVSKISKIEDLFDDISYIDDLSPQLRYPTGEQITREEAEKSLALAEKIFKLFNKS</sequence>
<dbReference type="EMBL" id="METP01000002">
    <property type="protein sequence ID" value="OGC07643.1"/>
    <property type="molecule type" value="Genomic_DNA"/>
</dbReference>
<proteinExistence type="predicted"/>
<reference evidence="2 3" key="1">
    <citation type="journal article" date="2016" name="Nat. Commun.">
        <title>Thousands of microbial genomes shed light on interconnected biogeochemical processes in an aquifer system.</title>
        <authorList>
            <person name="Anantharaman K."/>
            <person name="Brown C.T."/>
            <person name="Hug L.A."/>
            <person name="Sharon I."/>
            <person name="Castelle C.J."/>
            <person name="Probst A.J."/>
            <person name="Thomas B.C."/>
            <person name="Singh A."/>
            <person name="Wilkins M.J."/>
            <person name="Karaoz U."/>
            <person name="Brodie E.L."/>
            <person name="Williams K.H."/>
            <person name="Hubbard S.S."/>
            <person name="Banfield J.F."/>
        </authorList>
    </citation>
    <scope>NUCLEOTIDE SEQUENCE [LARGE SCALE GENOMIC DNA]</scope>
</reference>
<dbReference type="SUPFAM" id="SSF81593">
    <property type="entry name" value="Nucleotidyltransferase substrate binding subunit/domain"/>
    <property type="match status" value="1"/>
</dbReference>
<comment type="caution">
    <text evidence="2">The sequence shown here is derived from an EMBL/GenBank/DDBJ whole genome shotgun (WGS) entry which is preliminary data.</text>
</comment>
<evidence type="ECO:0000259" key="1">
    <source>
        <dbReference type="PROSITE" id="PS50910"/>
    </source>
</evidence>
<dbReference type="Pfam" id="PF05168">
    <property type="entry name" value="HEPN"/>
    <property type="match status" value="1"/>
</dbReference>
<gene>
    <name evidence="2" type="ORF">A3H38_03760</name>
</gene>
<organism evidence="2 3">
    <name type="scientific">candidate division WOR-1 bacterium RIFCSPLOWO2_02_FULL_46_20</name>
    <dbReference type="NCBI Taxonomy" id="1802567"/>
    <lineage>
        <taxon>Bacteria</taxon>
        <taxon>Bacillati</taxon>
        <taxon>Saganbacteria</taxon>
    </lineage>
</organism>
<name>A0A1F4RJJ6_UNCSA</name>
<dbReference type="Gene3D" id="1.20.120.330">
    <property type="entry name" value="Nucleotidyltransferases domain 2"/>
    <property type="match status" value="1"/>
</dbReference>
<accession>A0A1F4RJJ6</accession>
<protein>
    <recommendedName>
        <fullName evidence="1">HEPN domain-containing protein</fullName>
    </recommendedName>
</protein>
<dbReference type="AlphaFoldDB" id="A0A1F4RJJ6"/>
<evidence type="ECO:0000313" key="2">
    <source>
        <dbReference type="EMBL" id="OGC07643.1"/>
    </source>
</evidence>
<dbReference type="SMART" id="SM00748">
    <property type="entry name" value="HEPN"/>
    <property type="match status" value="1"/>
</dbReference>
<dbReference type="PROSITE" id="PS50910">
    <property type="entry name" value="HEPN"/>
    <property type="match status" value="1"/>
</dbReference>
<feature type="domain" description="HEPN" evidence="1">
    <location>
        <begin position="13"/>
        <end position="118"/>
    </location>
</feature>
<dbReference type="InterPro" id="IPR007842">
    <property type="entry name" value="HEPN_dom"/>
</dbReference>
<evidence type="ECO:0000313" key="3">
    <source>
        <dbReference type="Proteomes" id="UP000176938"/>
    </source>
</evidence>
<dbReference type="Proteomes" id="UP000176938">
    <property type="component" value="Unassembled WGS sequence"/>
</dbReference>